<keyword evidence="3" id="KW-1185">Reference proteome</keyword>
<sequence>MITNAHRIDPVTTKWLIDTTNSTRANDDGAAQGERDEREENTRRTLLKHRIQLVKAILVFL</sequence>
<evidence type="ECO:0000256" key="1">
    <source>
        <dbReference type="SAM" id="MobiDB-lite"/>
    </source>
</evidence>
<accession>A0A8H5HTI9</accession>
<organism evidence="2 3">
    <name type="scientific">Collybiopsis confluens</name>
    <dbReference type="NCBI Taxonomy" id="2823264"/>
    <lineage>
        <taxon>Eukaryota</taxon>
        <taxon>Fungi</taxon>
        <taxon>Dikarya</taxon>
        <taxon>Basidiomycota</taxon>
        <taxon>Agaricomycotina</taxon>
        <taxon>Agaricomycetes</taxon>
        <taxon>Agaricomycetidae</taxon>
        <taxon>Agaricales</taxon>
        <taxon>Marasmiineae</taxon>
        <taxon>Omphalotaceae</taxon>
        <taxon>Collybiopsis</taxon>
    </lineage>
</organism>
<protein>
    <submittedName>
        <fullName evidence="2">Uncharacterized protein</fullName>
    </submittedName>
</protein>
<name>A0A8H5HTI9_9AGAR</name>
<reference evidence="2 3" key="1">
    <citation type="journal article" date="2020" name="ISME J.">
        <title>Uncovering the hidden diversity of litter-decomposition mechanisms in mushroom-forming fungi.</title>
        <authorList>
            <person name="Floudas D."/>
            <person name="Bentzer J."/>
            <person name="Ahren D."/>
            <person name="Johansson T."/>
            <person name="Persson P."/>
            <person name="Tunlid A."/>
        </authorList>
    </citation>
    <scope>NUCLEOTIDE SEQUENCE [LARGE SCALE GENOMIC DNA]</scope>
    <source>
        <strain evidence="2 3">CBS 406.79</strain>
    </source>
</reference>
<gene>
    <name evidence="2" type="ORF">D9757_005043</name>
</gene>
<dbReference type="EMBL" id="JAACJN010000025">
    <property type="protein sequence ID" value="KAF5388950.1"/>
    <property type="molecule type" value="Genomic_DNA"/>
</dbReference>
<dbReference type="AlphaFoldDB" id="A0A8H5HTI9"/>
<comment type="caution">
    <text evidence="2">The sequence shown here is derived from an EMBL/GenBank/DDBJ whole genome shotgun (WGS) entry which is preliminary data.</text>
</comment>
<proteinExistence type="predicted"/>
<dbReference type="Proteomes" id="UP000518752">
    <property type="component" value="Unassembled WGS sequence"/>
</dbReference>
<feature type="region of interest" description="Disordered" evidence="1">
    <location>
        <begin position="19"/>
        <end position="41"/>
    </location>
</feature>
<evidence type="ECO:0000313" key="3">
    <source>
        <dbReference type="Proteomes" id="UP000518752"/>
    </source>
</evidence>
<evidence type="ECO:0000313" key="2">
    <source>
        <dbReference type="EMBL" id="KAF5388950.1"/>
    </source>
</evidence>